<dbReference type="Proteomes" id="UP000249762">
    <property type="component" value="Unassembled WGS sequence"/>
</dbReference>
<name>A0A328PTF4_9MOLU</name>
<sequence>MVEYYLKEGEKSLLFLHLKEKEYFNNFKELLTNLFTLIEESELNSKLFTLRKKIIEQYSSREWTITGTDKKEPQSESKQGLVSPWPYEINLSDNGKEKGRFPQQEDVFNKFLKSENKSTQTATVAVQVNSTEPAQTPKESEHDKLFSKYHKSVNSLLENKKINLNIRSNGFDFKSSQRLFIFDSIFDYLLDKLFGN</sequence>
<organism evidence="2 3">
    <name type="scientific">Mycoplasma wenyonii</name>
    <dbReference type="NCBI Taxonomy" id="65123"/>
    <lineage>
        <taxon>Bacteria</taxon>
        <taxon>Bacillati</taxon>
        <taxon>Mycoplasmatota</taxon>
        <taxon>Mollicutes</taxon>
        <taxon>Mycoplasmataceae</taxon>
        <taxon>Mycoplasma</taxon>
    </lineage>
</organism>
<accession>A0A328PTF4</accession>
<comment type="similarity">
    <text evidence="1">Belongs to the MG307/MG309/MG338 family.</text>
</comment>
<protein>
    <submittedName>
        <fullName evidence="2">Uncharacterized protein</fullName>
    </submittedName>
</protein>
<gene>
    <name evidence="2" type="ORF">DNK47_03345</name>
</gene>
<evidence type="ECO:0000313" key="2">
    <source>
        <dbReference type="EMBL" id="RAO94751.1"/>
    </source>
</evidence>
<dbReference type="EMBL" id="QKVO01000037">
    <property type="protein sequence ID" value="RAO94751.1"/>
    <property type="molecule type" value="Genomic_DNA"/>
</dbReference>
<dbReference type="Pfam" id="PF12506">
    <property type="entry name" value="DUF3713"/>
    <property type="match status" value="1"/>
</dbReference>
<keyword evidence="3" id="KW-1185">Reference proteome</keyword>
<feature type="non-terminal residue" evidence="2">
    <location>
        <position position="196"/>
    </location>
</feature>
<evidence type="ECO:0000313" key="3">
    <source>
        <dbReference type="Proteomes" id="UP000249762"/>
    </source>
</evidence>
<dbReference type="InterPro" id="IPR022186">
    <property type="entry name" value="DUF3713"/>
</dbReference>
<dbReference type="RefSeq" id="WP_376764432.1">
    <property type="nucleotide sequence ID" value="NZ_QKVO01000037.1"/>
</dbReference>
<proteinExistence type="inferred from homology"/>
<reference evidence="3" key="1">
    <citation type="submission" date="2018-06" db="EMBL/GenBank/DDBJ databases">
        <authorList>
            <person name="Martinez Ocampo F."/>
            <person name="Quiroz Castaneda R.E."/>
            <person name="Rojas Lopez X."/>
        </authorList>
    </citation>
    <scope>NUCLEOTIDE SEQUENCE [LARGE SCALE GENOMIC DNA]</scope>
    <source>
        <strain evidence="3">INIFAP02</strain>
    </source>
</reference>
<dbReference type="AlphaFoldDB" id="A0A328PTF4"/>
<evidence type="ECO:0000256" key="1">
    <source>
        <dbReference type="ARBA" id="ARBA00010828"/>
    </source>
</evidence>
<comment type="caution">
    <text evidence="2">The sequence shown here is derived from an EMBL/GenBank/DDBJ whole genome shotgun (WGS) entry which is preliminary data.</text>
</comment>